<keyword evidence="1" id="KW-0472">Membrane</keyword>
<feature type="transmembrane region" description="Helical" evidence="1">
    <location>
        <begin position="63"/>
        <end position="82"/>
    </location>
</feature>
<comment type="caution">
    <text evidence="3">The sequence shown here is derived from an EMBL/GenBank/DDBJ whole genome shotgun (WGS) entry which is preliminary data.</text>
</comment>
<keyword evidence="1" id="KW-0812">Transmembrane</keyword>
<feature type="transmembrane region" description="Helical" evidence="1">
    <location>
        <begin position="180"/>
        <end position="198"/>
    </location>
</feature>
<dbReference type="OrthoDB" id="9004744at2"/>
<evidence type="ECO:0000259" key="2">
    <source>
        <dbReference type="Pfam" id="PF02517"/>
    </source>
</evidence>
<feature type="transmembrane region" description="Helical" evidence="1">
    <location>
        <begin position="25"/>
        <end position="51"/>
    </location>
</feature>
<accession>A0A329BGH6</accession>
<evidence type="ECO:0000313" key="4">
    <source>
        <dbReference type="Proteomes" id="UP000248918"/>
    </source>
</evidence>
<dbReference type="GO" id="GO:0004175">
    <property type="term" value="F:endopeptidase activity"/>
    <property type="evidence" value="ECO:0007669"/>
    <property type="project" value="UniProtKB-ARBA"/>
</dbReference>
<feature type="domain" description="CAAX prenyl protease 2/Lysostaphin resistance protein A-like" evidence="2">
    <location>
        <begin position="151"/>
        <end position="239"/>
    </location>
</feature>
<proteinExistence type="predicted"/>
<feature type="transmembrane region" description="Helical" evidence="1">
    <location>
        <begin position="147"/>
        <end position="168"/>
    </location>
</feature>
<reference evidence="3 4" key="1">
    <citation type="submission" date="2018-06" db="EMBL/GenBank/DDBJ databases">
        <title>Genomic Encyclopedia of Type Strains, Phase III (KMG-III): the genomes of soil and plant-associated and newly described type strains.</title>
        <authorList>
            <person name="Whitman W."/>
        </authorList>
    </citation>
    <scope>NUCLEOTIDE SEQUENCE [LARGE SCALE GENOMIC DNA]</scope>
    <source>
        <strain evidence="3 4">LMG 23644</strain>
    </source>
</reference>
<organism evidence="3 4">
    <name type="scientific">Paraburkholderia bryophila</name>
    <dbReference type="NCBI Taxonomy" id="420952"/>
    <lineage>
        <taxon>Bacteria</taxon>
        <taxon>Pseudomonadati</taxon>
        <taxon>Pseudomonadota</taxon>
        <taxon>Betaproteobacteria</taxon>
        <taxon>Burkholderiales</taxon>
        <taxon>Burkholderiaceae</taxon>
        <taxon>Paraburkholderia</taxon>
    </lineage>
</organism>
<dbReference type="AlphaFoldDB" id="A0A329BGH6"/>
<keyword evidence="3" id="KW-0645">Protease</keyword>
<dbReference type="Proteomes" id="UP000248918">
    <property type="component" value="Unassembled WGS sequence"/>
</dbReference>
<name>A0A329BGH6_9BURK</name>
<keyword evidence="3" id="KW-0378">Hydrolase</keyword>
<gene>
    <name evidence="3" type="ORF">BX591_13242</name>
</gene>
<dbReference type="RefSeq" id="WP_111935030.1">
    <property type="nucleotide sequence ID" value="NZ_CADFFP010000031.1"/>
</dbReference>
<protein>
    <submittedName>
        <fullName evidence="3">CAAX prenyl protease-like protein</fullName>
    </submittedName>
</protein>
<dbReference type="GO" id="GO:0080120">
    <property type="term" value="P:CAAX-box protein maturation"/>
    <property type="evidence" value="ECO:0007669"/>
    <property type="project" value="UniProtKB-ARBA"/>
</dbReference>
<feature type="transmembrane region" description="Helical" evidence="1">
    <location>
        <begin position="105"/>
        <end position="127"/>
    </location>
</feature>
<dbReference type="EMBL" id="QLTK01000032">
    <property type="protein sequence ID" value="RAS20967.1"/>
    <property type="molecule type" value="Genomic_DNA"/>
</dbReference>
<dbReference type="Pfam" id="PF02517">
    <property type="entry name" value="Rce1-like"/>
    <property type="match status" value="1"/>
</dbReference>
<sequence>MKPENNAWRAFIDLAEMGRTDWRSIALTIVLVVSLSIPANLTAALVQIVFLHRFVSISDAFKAAVFHLAIVVACILALRLICRKILRRPFRSLISTDLTFKIRRCLLGAALCLPAQVGSLVIFSLYFSMRTGSVLLRHFEWPHDIAQIEATIPMIILIPFLAFIEELFFRAWLTQTLGHYIRSTIIVVALVAVLFAAIHTQYNFWQKMQVLVDSLGLSALSLRDRRLELAIGAHSMMNVCVTLQALFLTGPLPFVDHAITTTTLDLWSIAILRGAIPYALLYGLAQITGAWFVPAEAHLTLPGEVQPG</sequence>
<evidence type="ECO:0000256" key="1">
    <source>
        <dbReference type="SAM" id="Phobius"/>
    </source>
</evidence>
<dbReference type="InterPro" id="IPR003675">
    <property type="entry name" value="Rce1/LyrA-like_dom"/>
</dbReference>
<evidence type="ECO:0000313" key="3">
    <source>
        <dbReference type="EMBL" id="RAS20967.1"/>
    </source>
</evidence>
<dbReference type="GO" id="GO:0006508">
    <property type="term" value="P:proteolysis"/>
    <property type="evidence" value="ECO:0007669"/>
    <property type="project" value="UniProtKB-KW"/>
</dbReference>
<keyword evidence="1" id="KW-1133">Transmembrane helix</keyword>